<dbReference type="Proteomes" id="UP000593567">
    <property type="component" value="Unassembled WGS sequence"/>
</dbReference>
<evidence type="ECO:0000313" key="1">
    <source>
        <dbReference type="EMBL" id="KAF6040623.1"/>
    </source>
</evidence>
<proteinExistence type="predicted"/>
<keyword evidence="2" id="KW-1185">Reference proteome</keyword>
<comment type="caution">
    <text evidence="1">The sequence shown here is derived from an EMBL/GenBank/DDBJ whole genome shotgun (WGS) entry which is preliminary data.</text>
</comment>
<name>A0A7J7KRB3_BUGNE</name>
<gene>
    <name evidence="1" type="ORF">EB796_001036</name>
</gene>
<reference evidence="1" key="1">
    <citation type="submission" date="2020-06" db="EMBL/GenBank/DDBJ databases">
        <title>Draft genome of Bugula neritina, a colonial animal packing powerful symbionts and potential medicines.</title>
        <authorList>
            <person name="Rayko M."/>
        </authorList>
    </citation>
    <scope>NUCLEOTIDE SEQUENCE [LARGE SCALE GENOMIC DNA]</scope>
    <source>
        <strain evidence="1">Kwan_BN1</strain>
    </source>
</reference>
<organism evidence="1 2">
    <name type="scientific">Bugula neritina</name>
    <name type="common">Brown bryozoan</name>
    <name type="synonym">Sertularia neritina</name>
    <dbReference type="NCBI Taxonomy" id="10212"/>
    <lineage>
        <taxon>Eukaryota</taxon>
        <taxon>Metazoa</taxon>
        <taxon>Spiralia</taxon>
        <taxon>Lophotrochozoa</taxon>
        <taxon>Bryozoa</taxon>
        <taxon>Gymnolaemata</taxon>
        <taxon>Cheilostomatida</taxon>
        <taxon>Flustrina</taxon>
        <taxon>Buguloidea</taxon>
        <taxon>Bugulidae</taxon>
        <taxon>Bugula</taxon>
    </lineage>
</organism>
<accession>A0A7J7KRB3</accession>
<protein>
    <submittedName>
        <fullName evidence="1">Uncharacterized protein</fullName>
    </submittedName>
</protein>
<dbReference type="EMBL" id="VXIV02000119">
    <property type="protein sequence ID" value="KAF6040623.1"/>
    <property type="molecule type" value="Genomic_DNA"/>
</dbReference>
<dbReference type="AlphaFoldDB" id="A0A7J7KRB3"/>
<sequence length="107" mass="12396">MWAYSRIFAFSQSQYYPPLCPYENMTVYLKPGQKETKVELVDGNIISLPEGSYVMKKKAMSEMCTYTVNVTSKLIAKERSRKVELLTSCMDTRKKYNARLNNCISDK</sequence>
<evidence type="ECO:0000313" key="2">
    <source>
        <dbReference type="Proteomes" id="UP000593567"/>
    </source>
</evidence>